<protein>
    <recommendedName>
        <fullName evidence="3">Lipoprotein</fullName>
    </recommendedName>
</protein>
<gene>
    <name evidence="1" type="ORF">J8380_06845</name>
</gene>
<accession>A0ABX7X5V4</accession>
<dbReference type="RefSeq" id="WP_210229517.1">
    <property type="nucleotide sequence ID" value="NZ_CP072800.1"/>
</dbReference>
<proteinExistence type="predicted"/>
<evidence type="ECO:0000313" key="2">
    <source>
        <dbReference type="Proteomes" id="UP000672027"/>
    </source>
</evidence>
<name>A0ABX7X5V4_9GAMM</name>
<sequence>MQLTPPHLYLLALATCLSGCSSPGSPSHLPTVWDIPSLIGGTFTEAAYDARRQRVSAYVQAHYSALREETLRGDGSHLDEAMRIAQVKPENVATVKQEFQSRHAEYFRADADKDMVVVVLIVNS</sequence>
<evidence type="ECO:0008006" key="3">
    <source>
        <dbReference type="Google" id="ProtNLM"/>
    </source>
</evidence>
<organism evidence="1 2">
    <name type="scientific">Candidatus Thiothrix anitrata</name>
    <dbReference type="NCBI Taxonomy" id="2823902"/>
    <lineage>
        <taxon>Bacteria</taxon>
        <taxon>Pseudomonadati</taxon>
        <taxon>Pseudomonadota</taxon>
        <taxon>Gammaproteobacteria</taxon>
        <taxon>Thiotrichales</taxon>
        <taxon>Thiotrichaceae</taxon>
        <taxon>Thiothrix</taxon>
    </lineage>
</organism>
<dbReference type="EMBL" id="CP072800">
    <property type="protein sequence ID" value="QTR51261.1"/>
    <property type="molecule type" value="Genomic_DNA"/>
</dbReference>
<keyword evidence="2" id="KW-1185">Reference proteome</keyword>
<reference evidence="1 2" key="1">
    <citation type="submission" date="2021-04" db="EMBL/GenBank/DDBJ databases">
        <title>Genomics, taxonomy and metabolism of representatives of sulfur bacteria of the genus Thiothrix: Thiothrix fructosivorans QT, Thiothrix unzii A1T and three new species, Thiothrix subterranea sp. nov., Thiothrix litoralis sp. nov. and 'Candidatus Thiothrix anitrata' sp. nov.</title>
        <authorList>
            <person name="Ravin N.V."/>
            <person name="Smolyakov D."/>
            <person name="Rudenko T.S."/>
            <person name="Mardanov A.V."/>
            <person name="Beletsky A.V."/>
            <person name="Markov N.D."/>
            <person name="Fomenkov A.I."/>
            <person name="Roberts R.J."/>
            <person name="Karnachuk O.V."/>
            <person name="Novikov A."/>
            <person name="Grabovich M.Y."/>
        </authorList>
    </citation>
    <scope>NUCLEOTIDE SEQUENCE [LARGE SCALE GENOMIC DNA]</scope>
    <source>
        <strain evidence="1 2">A52</strain>
    </source>
</reference>
<evidence type="ECO:0000313" key="1">
    <source>
        <dbReference type="EMBL" id="QTR51261.1"/>
    </source>
</evidence>
<dbReference type="Proteomes" id="UP000672027">
    <property type="component" value="Chromosome"/>
</dbReference>